<feature type="compositionally biased region" description="Basic and acidic residues" evidence="1">
    <location>
        <begin position="243"/>
        <end position="258"/>
    </location>
</feature>
<protein>
    <submittedName>
        <fullName evidence="4">Uncharacterized protein LOC113503610</fullName>
    </submittedName>
</protein>
<sequence>MNRSLIVVVALAALAAVVTADDSPRPRLIDFNPWAWLPSTRNRSPSIMDYFFPPSRTPKQSNLEPPADRRPPETTSHTVENTPAPTTIEDRSTTYAKKISTKTKSTAPVTNPTATTPPKTKKATRKPIAPTTVEAKPTQTKTEAPATTKDATVTTYKAPTKHYTIRPVVRTTETPTVQDTETTLNSDSTETVSDFDTVGTTADGPKETAPTLSTADDSRSTDAGTASTATLDASTPTESTEPADSREGYLPLRDKPQQTHVKINEQTKKETVPLPAGSTSVLAKPTKYHYYPHNQHIYLLPECAIQQVCNAVYVRLNYTQPLCACPSRYRDPCSASLNADDLHTTRLTTDSKKKFANKAVTLVKTCEAVSEMRECRAPRDWSLLALQNIRTGKSHYLVICRCPEDHILEGPMSHDQPTYASVPGIRVYGMMCVRPTTAYHSAFNKNRYSGLTVQSTTGAYKVDYSQPHAYPEKPVYNRYHTHSYTEPYYNRRSRVARVRRSTLEYPPFPWYKVIELARSLHWIN</sequence>
<evidence type="ECO:0000313" key="3">
    <source>
        <dbReference type="Proteomes" id="UP000322000"/>
    </source>
</evidence>
<dbReference type="AlphaFoldDB" id="A0A7E5WMV8"/>
<feature type="region of interest" description="Disordered" evidence="1">
    <location>
        <begin position="45"/>
        <end position="149"/>
    </location>
</feature>
<feature type="compositionally biased region" description="Polar residues" evidence="1">
    <location>
        <begin position="210"/>
        <end position="242"/>
    </location>
</feature>
<dbReference type="Gene3D" id="2.20.20.160">
    <property type="match status" value="1"/>
</dbReference>
<feature type="region of interest" description="Disordered" evidence="1">
    <location>
        <begin position="171"/>
        <end position="258"/>
    </location>
</feature>
<dbReference type="RefSeq" id="XP_026741461.1">
    <property type="nucleotide sequence ID" value="XM_026885660.1"/>
</dbReference>
<accession>A0A7E5WMV8</accession>
<feature type="compositionally biased region" description="Low complexity" evidence="1">
    <location>
        <begin position="93"/>
        <end position="118"/>
    </location>
</feature>
<feature type="compositionally biased region" description="Polar residues" evidence="1">
    <location>
        <begin position="73"/>
        <end position="85"/>
    </location>
</feature>
<feature type="compositionally biased region" description="Low complexity" evidence="1">
    <location>
        <begin position="171"/>
        <end position="183"/>
    </location>
</feature>
<dbReference type="GeneID" id="113503610"/>
<dbReference type="Proteomes" id="UP000322000">
    <property type="component" value="Chromosome 19"/>
</dbReference>
<feature type="chain" id="PRO_5028983974" evidence="2">
    <location>
        <begin position="21"/>
        <end position="524"/>
    </location>
</feature>
<dbReference type="KEGG" id="tnl:113503610"/>
<feature type="compositionally biased region" description="Polar residues" evidence="1">
    <location>
        <begin position="184"/>
        <end position="200"/>
    </location>
</feature>
<evidence type="ECO:0000313" key="4">
    <source>
        <dbReference type="RefSeq" id="XP_026741461.1"/>
    </source>
</evidence>
<name>A0A7E5WMV8_TRINI</name>
<keyword evidence="3" id="KW-1185">Reference proteome</keyword>
<dbReference type="OrthoDB" id="6413868at2759"/>
<dbReference type="CTD" id="39831"/>
<keyword evidence="2" id="KW-0732">Signal</keyword>
<evidence type="ECO:0000256" key="2">
    <source>
        <dbReference type="SAM" id="SignalP"/>
    </source>
</evidence>
<dbReference type="InParanoid" id="A0A7E5WMV8"/>
<feature type="signal peptide" evidence="2">
    <location>
        <begin position="1"/>
        <end position="20"/>
    </location>
</feature>
<organism evidence="3 4">
    <name type="scientific">Trichoplusia ni</name>
    <name type="common">Cabbage looper</name>
    <dbReference type="NCBI Taxonomy" id="7111"/>
    <lineage>
        <taxon>Eukaryota</taxon>
        <taxon>Metazoa</taxon>
        <taxon>Ecdysozoa</taxon>
        <taxon>Arthropoda</taxon>
        <taxon>Hexapoda</taxon>
        <taxon>Insecta</taxon>
        <taxon>Pterygota</taxon>
        <taxon>Neoptera</taxon>
        <taxon>Endopterygota</taxon>
        <taxon>Lepidoptera</taxon>
        <taxon>Glossata</taxon>
        <taxon>Ditrysia</taxon>
        <taxon>Noctuoidea</taxon>
        <taxon>Noctuidae</taxon>
        <taxon>Plusiinae</taxon>
        <taxon>Trichoplusia</taxon>
    </lineage>
</organism>
<gene>
    <name evidence="4" type="primary">LOC113503610</name>
</gene>
<evidence type="ECO:0000256" key="1">
    <source>
        <dbReference type="SAM" id="MobiDB-lite"/>
    </source>
</evidence>
<reference evidence="4" key="1">
    <citation type="submission" date="2025-08" db="UniProtKB">
        <authorList>
            <consortium name="RefSeq"/>
        </authorList>
    </citation>
    <scope>IDENTIFICATION</scope>
</reference>
<proteinExistence type="predicted"/>